<dbReference type="eggNOG" id="COG0287">
    <property type="taxonomic scope" value="Bacteria"/>
</dbReference>
<evidence type="ECO:0000256" key="8">
    <source>
        <dbReference type="ARBA" id="ARBA00023027"/>
    </source>
</evidence>
<dbReference type="PROSITE" id="PS51671">
    <property type="entry name" value="ACT"/>
    <property type="match status" value="1"/>
</dbReference>
<evidence type="ECO:0000256" key="2">
    <source>
        <dbReference type="ARBA" id="ARBA00007964"/>
    </source>
</evidence>
<protein>
    <recommendedName>
        <fullName evidence="4">Prephenate dehydrogenase</fullName>
        <ecNumber evidence="3">1.3.1.12</ecNumber>
    </recommendedName>
</protein>
<gene>
    <name evidence="13" type="ordered locus">Rmar_1803</name>
</gene>
<evidence type="ECO:0000256" key="10">
    <source>
        <dbReference type="ARBA" id="ARBA00049260"/>
    </source>
</evidence>
<dbReference type="Gene3D" id="1.10.3660.10">
    <property type="entry name" value="6-phosphogluconate dehydrogenase C-terminal like domain"/>
    <property type="match status" value="1"/>
</dbReference>
<dbReference type="EC" id="1.3.1.12" evidence="3"/>
<dbReference type="InterPro" id="IPR046826">
    <property type="entry name" value="PDH_N"/>
</dbReference>
<dbReference type="FunFam" id="3.40.50.720:FF:000208">
    <property type="entry name" value="Prephenate dehydrogenase"/>
    <property type="match status" value="1"/>
</dbReference>
<dbReference type="Gene3D" id="3.40.50.720">
    <property type="entry name" value="NAD(P)-binding Rossmann-like Domain"/>
    <property type="match status" value="1"/>
</dbReference>
<keyword evidence="6" id="KW-0028">Amino-acid biosynthesis</keyword>
<feature type="domain" description="ACT" evidence="12">
    <location>
        <begin position="299"/>
        <end position="373"/>
    </location>
</feature>
<evidence type="ECO:0000259" key="11">
    <source>
        <dbReference type="PROSITE" id="PS51176"/>
    </source>
</evidence>
<evidence type="ECO:0000256" key="7">
    <source>
        <dbReference type="ARBA" id="ARBA00023002"/>
    </source>
</evidence>
<dbReference type="InterPro" id="IPR046825">
    <property type="entry name" value="PDH_C"/>
</dbReference>
<comment type="catalytic activity">
    <reaction evidence="10">
        <text>prephenate + NAD(+) = 3-(4-hydroxyphenyl)pyruvate + CO2 + NADH</text>
        <dbReference type="Rhea" id="RHEA:13869"/>
        <dbReference type="ChEBI" id="CHEBI:16526"/>
        <dbReference type="ChEBI" id="CHEBI:29934"/>
        <dbReference type="ChEBI" id="CHEBI:36242"/>
        <dbReference type="ChEBI" id="CHEBI:57540"/>
        <dbReference type="ChEBI" id="CHEBI:57945"/>
        <dbReference type="EC" id="1.3.1.12"/>
    </reaction>
</comment>
<accession>D0MJM9</accession>
<evidence type="ECO:0000256" key="4">
    <source>
        <dbReference type="ARBA" id="ARBA00016891"/>
    </source>
</evidence>
<dbReference type="GO" id="GO:0008977">
    <property type="term" value="F:prephenate dehydrogenase (NAD+) activity"/>
    <property type="evidence" value="ECO:0007669"/>
    <property type="project" value="UniProtKB-EC"/>
</dbReference>
<dbReference type="InterPro" id="IPR036291">
    <property type="entry name" value="NAD(P)-bd_dom_sf"/>
</dbReference>
<reference evidence="13 14" key="1">
    <citation type="journal article" date="2009" name="Stand. Genomic Sci.">
        <title>Complete genome sequence of Rhodothermus marinus type strain (R-10).</title>
        <authorList>
            <person name="Nolan M."/>
            <person name="Tindall B.J."/>
            <person name="Pomrenke H."/>
            <person name="Lapidus A."/>
            <person name="Copeland A."/>
            <person name="Glavina Del Rio T."/>
            <person name="Lucas S."/>
            <person name="Chen F."/>
            <person name="Tice H."/>
            <person name="Cheng J.F."/>
            <person name="Saunders E."/>
            <person name="Han C."/>
            <person name="Bruce D."/>
            <person name="Goodwin L."/>
            <person name="Chain P."/>
            <person name="Pitluck S."/>
            <person name="Ovchinikova G."/>
            <person name="Pati A."/>
            <person name="Ivanova N."/>
            <person name="Mavromatis K."/>
            <person name="Chen A."/>
            <person name="Palaniappan K."/>
            <person name="Land M."/>
            <person name="Hauser L."/>
            <person name="Chang Y.J."/>
            <person name="Jeffries C.D."/>
            <person name="Brettin T."/>
            <person name="Goker M."/>
            <person name="Bristow J."/>
            <person name="Eisen J.A."/>
            <person name="Markowitz V."/>
            <person name="Hugenholtz P."/>
            <person name="Kyrpides N.C."/>
            <person name="Klenk H.P."/>
            <person name="Detter J.C."/>
        </authorList>
    </citation>
    <scope>NUCLEOTIDE SEQUENCE [LARGE SCALE GENOMIC DNA]</scope>
    <source>
        <strain evidence="14">ATCC 43812 / DSM 4252 / R-10</strain>
    </source>
</reference>
<dbReference type="GO" id="GO:0004665">
    <property type="term" value="F:prephenate dehydrogenase (NADP+) activity"/>
    <property type="evidence" value="ECO:0007669"/>
    <property type="project" value="InterPro"/>
</dbReference>
<dbReference type="FunFam" id="1.10.3660.10:FF:000003">
    <property type="entry name" value="Prephenate dehydrogenase"/>
    <property type="match status" value="1"/>
</dbReference>
<dbReference type="OrthoDB" id="9802008at2"/>
<evidence type="ECO:0000256" key="3">
    <source>
        <dbReference type="ARBA" id="ARBA00012068"/>
    </source>
</evidence>
<evidence type="ECO:0000256" key="9">
    <source>
        <dbReference type="ARBA" id="ARBA00023141"/>
    </source>
</evidence>
<evidence type="ECO:0000256" key="6">
    <source>
        <dbReference type="ARBA" id="ARBA00022605"/>
    </source>
</evidence>
<dbReference type="Proteomes" id="UP000002221">
    <property type="component" value="Chromosome"/>
</dbReference>
<dbReference type="InterPro" id="IPR045865">
    <property type="entry name" value="ACT-like_dom_sf"/>
</dbReference>
<dbReference type="PANTHER" id="PTHR21363">
    <property type="entry name" value="PREPHENATE DEHYDROGENASE"/>
    <property type="match status" value="1"/>
</dbReference>
<dbReference type="InterPro" id="IPR008927">
    <property type="entry name" value="6-PGluconate_DH-like_C_sf"/>
</dbReference>
<evidence type="ECO:0000256" key="5">
    <source>
        <dbReference type="ARBA" id="ARBA00022498"/>
    </source>
</evidence>
<dbReference type="eggNOG" id="COG4747">
    <property type="taxonomic scope" value="Bacteria"/>
</dbReference>
<dbReference type="PROSITE" id="PS51176">
    <property type="entry name" value="PDH_ADH"/>
    <property type="match status" value="1"/>
</dbReference>
<dbReference type="GO" id="GO:0070403">
    <property type="term" value="F:NAD+ binding"/>
    <property type="evidence" value="ECO:0007669"/>
    <property type="project" value="InterPro"/>
</dbReference>
<dbReference type="InterPro" id="IPR050812">
    <property type="entry name" value="Preph/Arog_dehydrog"/>
</dbReference>
<keyword evidence="5" id="KW-0827">Tyrosine biosynthesis</keyword>
<name>D0MJM9_RHOM4</name>
<evidence type="ECO:0000259" key="12">
    <source>
        <dbReference type="PROSITE" id="PS51671"/>
    </source>
</evidence>
<dbReference type="HOGENOM" id="CLU_055968_2_1_10"/>
<dbReference type="Gene3D" id="3.30.70.260">
    <property type="match status" value="1"/>
</dbReference>
<evidence type="ECO:0000256" key="1">
    <source>
        <dbReference type="ARBA" id="ARBA00005067"/>
    </source>
</evidence>
<dbReference type="KEGG" id="rmr:Rmar_1803"/>
<dbReference type="UniPathway" id="UPA00122">
    <property type="reaction ID" value="UER00961"/>
</dbReference>
<keyword evidence="14" id="KW-1185">Reference proteome</keyword>
<dbReference type="SUPFAM" id="SSF51735">
    <property type="entry name" value="NAD(P)-binding Rossmann-fold domains"/>
    <property type="match status" value="1"/>
</dbReference>
<dbReference type="GO" id="GO:0006571">
    <property type="term" value="P:tyrosine biosynthetic process"/>
    <property type="evidence" value="ECO:0007669"/>
    <property type="project" value="UniProtKB-UniPathway"/>
</dbReference>
<evidence type="ECO:0000313" key="14">
    <source>
        <dbReference type="Proteomes" id="UP000002221"/>
    </source>
</evidence>
<dbReference type="InterPro" id="IPR002912">
    <property type="entry name" value="ACT_dom"/>
</dbReference>
<evidence type="ECO:0000313" key="13">
    <source>
        <dbReference type="EMBL" id="ACY48687.1"/>
    </source>
</evidence>
<dbReference type="Pfam" id="PF02153">
    <property type="entry name" value="PDH_N"/>
    <property type="match status" value="1"/>
</dbReference>
<comment type="similarity">
    <text evidence="2">Belongs to the prephenate/arogenate dehydrogenase family.</text>
</comment>
<feature type="domain" description="Prephenate/arogenate dehydrogenase" evidence="11">
    <location>
        <begin position="3"/>
        <end position="294"/>
    </location>
</feature>
<organism evidence="13 14">
    <name type="scientific">Rhodothermus marinus (strain ATCC 43812 / DSM 4252 / R-10)</name>
    <name type="common">Rhodothermus obamensis</name>
    <dbReference type="NCBI Taxonomy" id="518766"/>
    <lineage>
        <taxon>Bacteria</taxon>
        <taxon>Pseudomonadati</taxon>
        <taxon>Rhodothermota</taxon>
        <taxon>Rhodothermia</taxon>
        <taxon>Rhodothermales</taxon>
        <taxon>Rhodothermaceae</taxon>
        <taxon>Rhodothermus</taxon>
    </lineage>
</organism>
<dbReference type="RefSeq" id="WP_012844298.1">
    <property type="nucleotide sequence ID" value="NC_013501.1"/>
</dbReference>
<comment type="pathway">
    <text evidence="1">Amino-acid biosynthesis; L-tyrosine biosynthesis; (4-hydroxyphenyl)pyruvate from prephenate (NAD(+) route): step 1/1.</text>
</comment>
<dbReference type="SUPFAM" id="SSF48179">
    <property type="entry name" value="6-phosphogluconate dehydrogenase C-terminal domain-like"/>
    <property type="match status" value="1"/>
</dbReference>
<dbReference type="Pfam" id="PF20463">
    <property type="entry name" value="PDH_C"/>
    <property type="match status" value="1"/>
</dbReference>
<keyword evidence="9" id="KW-0057">Aromatic amino acid biosynthesis</keyword>
<dbReference type="Pfam" id="PF01842">
    <property type="entry name" value="ACT"/>
    <property type="match status" value="1"/>
</dbReference>
<sequence>MIERITICGLGLIGGSLAMAWKRARPELHLTAFDRREVLRQARELGVVDATAEDVAEAVAEADLVVLAAPLRGILYLLEEIGPHLKPGARVTDVCGVKRPIMAHAREMLPETVTFIGGHPMAGSERRGLANADPFLFENATYVLCPPPGSDAVRLQQEHEDLLELIRLLGARVLVLDAERHDAIAAAVSHLPQLLAVLLVNTAAELSKGDETFLQLAAGGFRDMTRIASSPFDLWRDVLFANEGPLLDTLGHFAANLQRLRNRIIEEDEQALAEAFEQARRTRARIPRDTKGFLHPLADVYVRIEDRPGALYRITRTLYEAGLNIQDIELLKVREGTGGTFRLGFATEADADRACEALRQAGIEAFRPDDHGN</sequence>
<dbReference type="STRING" id="518766.Rmar_1803"/>
<keyword evidence="7 13" id="KW-0560">Oxidoreductase</keyword>
<dbReference type="EMBL" id="CP001807">
    <property type="protein sequence ID" value="ACY48687.1"/>
    <property type="molecule type" value="Genomic_DNA"/>
</dbReference>
<dbReference type="SUPFAM" id="SSF55021">
    <property type="entry name" value="ACT-like"/>
    <property type="match status" value="1"/>
</dbReference>
<dbReference type="InterPro" id="IPR003099">
    <property type="entry name" value="Prephen_DH"/>
</dbReference>
<dbReference type="AlphaFoldDB" id="D0MJM9"/>
<dbReference type="PANTHER" id="PTHR21363:SF0">
    <property type="entry name" value="PREPHENATE DEHYDROGENASE [NADP(+)]"/>
    <property type="match status" value="1"/>
</dbReference>
<keyword evidence="8" id="KW-0520">NAD</keyword>
<proteinExistence type="inferred from homology"/>